<dbReference type="PANTHER" id="PTHR47643">
    <property type="entry name" value="TPR DOMAIN PROTEIN (AFU_ORTHOLOGUE AFUA_5G12710)"/>
    <property type="match status" value="1"/>
</dbReference>
<dbReference type="SUPFAM" id="SSF48452">
    <property type="entry name" value="TPR-like"/>
    <property type="match status" value="1"/>
</dbReference>
<organism evidence="3 4">
    <name type="scientific">Folsomia candida</name>
    <name type="common">Springtail</name>
    <dbReference type="NCBI Taxonomy" id="158441"/>
    <lineage>
        <taxon>Eukaryota</taxon>
        <taxon>Metazoa</taxon>
        <taxon>Ecdysozoa</taxon>
        <taxon>Arthropoda</taxon>
        <taxon>Hexapoda</taxon>
        <taxon>Collembola</taxon>
        <taxon>Entomobryomorpha</taxon>
        <taxon>Isotomoidea</taxon>
        <taxon>Isotomidae</taxon>
        <taxon>Proisotominae</taxon>
        <taxon>Folsomia</taxon>
    </lineage>
</organism>
<dbReference type="PROSITE" id="PS50280">
    <property type="entry name" value="SET"/>
    <property type="match status" value="1"/>
</dbReference>
<dbReference type="InterPro" id="IPR011990">
    <property type="entry name" value="TPR-like_helical_dom_sf"/>
</dbReference>
<dbReference type="Proteomes" id="UP000198287">
    <property type="component" value="Unassembled WGS sequence"/>
</dbReference>
<dbReference type="PROSITE" id="PS50005">
    <property type="entry name" value="TPR"/>
    <property type="match status" value="1"/>
</dbReference>
<accession>A0A226DW72</accession>
<dbReference type="OrthoDB" id="2942533at2759"/>
<reference evidence="3 4" key="1">
    <citation type="submission" date="2015-12" db="EMBL/GenBank/DDBJ databases">
        <title>The genome of Folsomia candida.</title>
        <authorList>
            <person name="Faddeeva A."/>
            <person name="Derks M.F."/>
            <person name="Anvar Y."/>
            <person name="Smit S."/>
            <person name="Van Straalen N."/>
            <person name="Roelofs D."/>
        </authorList>
    </citation>
    <scope>NUCLEOTIDE SEQUENCE [LARGE SCALE GENOMIC DNA]</scope>
    <source>
        <strain evidence="3 4">VU population</strain>
        <tissue evidence="3">Whole body</tissue>
    </source>
</reference>
<proteinExistence type="predicted"/>
<feature type="domain" description="SET" evidence="2">
    <location>
        <begin position="142"/>
        <end position="300"/>
    </location>
</feature>
<dbReference type="SMART" id="SM00028">
    <property type="entry name" value="TPR"/>
    <property type="match status" value="2"/>
</dbReference>
<feature type="repeat" description="TPR" evidence="1">
    <location>
        <begin position="7"/>
        <end position="40"/>
    </location>
</feature>
<evidence type="ECO:0000259" key="2">
    <source>
        <dbReference type="PROSITE" id="PS50280"/>
    </source>
</evidence>
<keyword evidence="4" id="KW-1185">Reference proteome</keyword>
<dbReference type="Gene3D" id="1.25.40.10">
    <property type="entry name" value="Tetratricopeptide repeat domain"/>
    <property type="match status" value="1"/>
</dbReference>
<dbReference type="InterPro" id="IPR053209">
    <property type="entry name" value="Gramillin-biosynth_MTr"/>
</dbReference>
<sequence length="300" mass="33565">MDNPQMLLTIKKVGNDAFKDKDYHKAIAIYTKGLSIEPTNTDLLSNRAAAYLNFGLYSKALLDTETVLSSNPRHKKCLYRKVKALWGLCRYVEAQNFIKQFNIKNLSDKADTLVTQSQGNFKISEIKKLPNQARLDLANYRGPIEISPVEGKGRGILATDCIPVGTLILVEKAFCIVFDEDVDLCKKHHLTGKHQDDWSDEDTLVIRTAAMLKIDESLKEQIFDLYSGPDSLENMTDNDLMKTKSIVGLNFFSCSADESIVTAGKPNNAGLWVLPSYLNHSCPMISCLCYMLKGEWAEGP</sequence>
<dbReference type="InterPro" id="IPR001214">
    <property type="entry name" value="SET_dom"/>
</dbReference>
<evidence type="ECO:0000313" key="4">
    <source>
        <dbReference type="Proteomes" id="UP000198287"/>
    </source>
</evidence>
<dbReference type="OMA" id="YATHEIR"/>
<dbReference type="PANTHER" id="PTHR47643:SF2">
    <property type="entry name" value="TPR DOMAIN PROTEIN (AFU_ORTHOLOGUE AFUA_5G12710)"/>
    <property type="match status" value="1"/>
</dbReference>
<dbReference type="InterPro" id="IPR019734">
    <property type="entry name" value="TPR_rpt"/>
</dbReference>
<dbReference type="InterPro" id="IPR046341">
    <property type="entry name" value="SET_dom_sf"/>
</dbReference>
<dbReference type="EMBL" id="LNIX01000010">
    <property type="protein sequence ID" value="OXA49722.1"/>
    <property type="molecule type" value="Genomic_DNA"/>
</dbReference>
<evidence type="ECO:0000313" key="3">
    <source>
        <dbReference type="EMBL" id="OXA49722.1"/>
    </source>
</evidence>
<protein>
    <submittedName>
        <fullName evidence="3">Small glutamine-rich tetratricopeptide repeat-containing protein 2</fullName>
    </submittedName>
</protein>
<evidence type="ECO:0000256" key="1">
    <source>
        <dbReference type="PROSITE-ProRule" id="PRU00339"/>
    </source>
</evidence>
<dbReference type="AlphaFoldDB" id="A0A226DW72"/>
<dbReference type="GO" id="GO:0008276">
    <property type="term" value="F:protein methyltransferase activity"/>
    <property type="evidence" value="ECO:0007669"/>
    <property type="project" value="UniProtKB-ARBA"/>
</dbReference>
<dbReference type="GO" id="GO:0008170">
    <property type="term" value="F:N-methyltransferase activity"/>
    <property type="evidence" value="ECO:0007669"/>
    <property type="project" value="UniProtKB-ARBA"/>
</dbReference>
<dbReference type="SUPFAM" id="SSF82199">
    <property type="entry name" value="SET domain"/>
    <property type="match status" value="1"/>
</dbReference>
<comment type="caution">
    <text evidence="3">The sequence shown here is derived from an EMBL/GenBank/DDBJ whole genome shotgun (WGS) entry which is preliminary data.</text>
</comment>
<keyword evidence="1" id="KW-0802">TPR repeat</keyword>
<gene>
    <name evidence="3" type="ORF">Fcan01_15430</name>
</gene>
<name>A0A226DW72_FOLCA</name>
<dbReference type="STRING" id="158441.A0A226DW72"/>
<dbReference type="GO" id="GO:0008757">
    <property type="term" value="F:S-adenosylmethionine-dependent methyltransferase activity"/>
    <property type="evidence" value="ECO:0007669"/>
    <property type="project" value="UniProtKB-ARBA"/>
</dbReference>